<feature type="domain" description="DUF403" evidence="1">
    <location>
        <begin position="2"/>
        <end position="84"/>
    </location>
</feature>
<reference evidence="2" key="1">
    <citation type="submission" date="2021-01" db="EMBL/GenBank/DDBJ databases">
        <title>Genome sequence of Phenylobacterium sp. 20VBR1 isolated from a valley glaceir, Ny-Alesund, Svalbard.</title>
        <authorList>
            <person name="Thomas F.A."/>
            <person name="Krishnan K.P."/>
            <person name="Sinha R.K."/>
        </authorList>
    </citation>
    <scope>NUCLEOTIDE SEQUENCE</scope>
    <source>
        <strain evidence="2">20VBR1</strain>
    </source>
</reference>
<name>A0A974P5M4_9CAUL</name>
<accession>A0A974P5M4</accession>
<dbReference type="Pfam" id="PF04168">
    <property type="entry name" value="Alpha-E"/>
    <property type="match status" value="1"/>
</dbReference>
<dbReference type="InterPro" id="IPR007296">
    <property type="entry name" value="DUF403"/>
</dbReference>
<proteinExistence type="predicted"/>
<organism evidence="2">
    <name type="scientific">Phenylobacterium glaciei</name>
    <dbReference type="NCBI Taxonomy" id="2803784"/>
    <lineage>
        <taxon>Bacteria</taxon>
        <taxon>Pseudomonadati</taxon>
        <taxon>Pseudomonadota</taxon>
        <taxon>Alphaproteobacteria</taxon>
        <taxon>Caulobacterales</taxon>
        <taxon>Caulobacteraceae</taxon>
        <taxon>Phenylobacterium</taxon>
    </lineage>
</organism>
<dbReference type="AlphaFoldDB" id="A0A974P5M4"/>
<protein>
    <submittedName>
        <fullName evidence="2">Alpha-E domain-containing protein</fullName>
    </submittedName>
</protein>
<evidence type="ECO:0000313" key="2">
    <source>
        <dbReference type="EMBL" id="QQZ51058.1"/>
    </source>
</evidence>
<dbReference type="EMBL" id="CP068570">
    <property type="protein sequence ID" value="QQZ51058.1"/>
    <property type="molecule type" value="Genomic_DNA"/>
</dbReference>
<sequence length="100" mass="11003">MRDMLLLDPYNTRSLAFQAQTLKDHLAVLPSLLEDGMLEEPSRILLPLATEIETADARDLTTARMLAFERALMDLSGAVADRYFLQGANAVPTLKLSALA</sequence>
<evidence type="ECO:0000259" key="1">
    <source>
        <dbReference type="Pfam" id="PF04168"/>
    </source>
</evidence>
<gene>
    <name evidence="2" type="ORF">JKL49_07745</name>
</gene>